<keyword evidence="1" id="KW-1133">Transmembrane helix</keyword>
<dbReference type="Proteomes" id="UP000538147">
    <property type="component" value="Unassembled WGS sequence"/>
</dbReference>
<sequence length="185" mass="20968">MARLRGDFDQQFTPTEGGYLYYPSPWKGAKLITVEEHEGFVNDWKRATGLAPMSVSVGLGLVFIIVSIFLLRHESSNLAKFGPAAVWIFGLFAWFRRPAVAASKAVKDRPYVTGSRPRSDVWRQARTTQSWPAIIFFLLLSAKFLFDAFQGRHGLFPPAFALAFWSFMVAVFGLVTFLKLRDRLQ</sequence>
<comment type="caution">
    <text evidence="2">The sequence shown here is derived from an EMBL/GenBank/DDBJ whole genome shotgun (WGS) entry which is preliminary data.</text>
</comment>
<dbReference type="RefSeq" id="WP_184195213.1">
    <property type="nucleotide sequence ID" value="NZ_BMOX01000077.1"/>
</dbReference>
<feature type="transmembrane region" description="Helical" evidence="1">
    <location>
        <begin position="50"/>
        <end position="71"/>
    </location>
</feature>
<evidence type="ECO:0000313" key="2">
    <source>
        <dbReference type="EMBL" id="MBB6226458.1"/>
    </source>
</evidence>
<dbReference type="EMBL" id="JACIIV010000004">
    <property type="protein sequence ID" value="MBB6226458.1"/>
    <property type="molecule type" value="Genomic_DNA"/>
</dbReference>
<evidence type="ECO:0000313" key="3">
    <source>
        <dbReference type="Proteomes" id="UP000538147"/>
    </source>
</evidence>
<gene>
    <name evidence="2" type="ORF">FHS79_000615</name>
</gene>
<reference evidence="2 3" key="1">
    <citation type="submission" date="2020-08" db="EMBL/GenBank/DDBJ databases">
        <title>Genomic Encyclopedia of Type Strains, Phase IV (KMG-IV): sequencing the most valuable type-strain genomes for metagenomic binning, comparative biology and taxonomic classification.</title>
        <authorList>
            <person name="Goeker M."/>
        </authorList>
    </citation>
    <scope>NUCLEOTIDE SEQUENCE [LARGE SCALE GENOMIC DNA]</scope>
    <source>
        <strain evidence="2 3">DSM 102189</strain>
    </source>
</reference>
<feature type="transmembrane region" description="Helical" evidence="1">
    <location>
        <begin position="131"/>
        <end position="149"/>
    </location>
</feature>
<protein>
    <submittedName>
        <fullName evidence="2">Uncharacterized protein</fullName>
    </submittedName>
</protein>
<feature type="transmembrane region" description="Helical" evidence="1">
    <location>
        <begin position="77"/>
        <end position="95"/>
    </location>
</feature>
<keyword evidence="1" id="KW-0472">Membrane</keyword>
<name>A0A841LBT5_9SPHN</name>
<keyword evidence="1" id="KW-0812">Transmembrane</keyword>
<feature type="transmembrane region" description="Helical" evidence="1">
    <location>
        <begin position="155"/>
        <end position="178"/>
    </location>
</feature>
<evidence type="ECO:0000256" key="1">
    <source>
        <dbReference type="SAM" id="Phobius"/>
    </source>
</evidence>
<dbReference type="AlphaFoldDB" id="A0A841LBT5"/>
<keyword evidence="3" id="KW-1185">Reference proteome</keyword>
<organism evidence="2 3">
    <name type="scientific">Polymorphobacter multimanifer</name>
    <dbReference type="NCBI Taxonomy" id="1070431"/>
    <lineage>
        <taxon>Bacteria</taxon>
        <taxon>Pseudomonadati</taxon>
        <taxon>Pseudomonadota</taxon>
        <taxon>Alphaproteobacteria</taxon>
        <taxon>Sphingomonadales</taxon>
        <taxon>Sphingosinicellaceae</taxon>
        <taxon>Polymorphobacter</taxon>
    </lineage>
</organism>
<accession>A0A841LBT5</accession>
<proteinExistence type="predicted"/>